<feature type="non-terminal residue" evidence="3">
    <location>
        <position position="1"/>
    </location>
</feature>
<feature type="coiled-coil region" evidence="1">
    <location>
        <begin position="446"/>
        <end position="480"/>
    </location>
</feature>
<feature type="coiled-coil region" evidence="1">
    <location>
        <begin position="1096"/>
        <end position="1137"/>
    </location>
</feature>
<dbReference type="Gene3D" id="1.10.287.1490">
    <property type="match status" value="1"/>
</dbReference>
<accession>A0AAD8ZKB5</accession>
<comment type="caution">
    <text evidence="3">The sequence shown here is derived from an EMBL/GenBank/DDBJ whole genome shotgun (WGS) entry which is preliminary data.</text>
</comment>
<sequence>VSEGEARVLQLEKELQQTRQERAERHEGESQRLRETVDALRAAVSGGSRGKKGGDKTYENWKKPIKVELAEREKMLTALSLEVESLRENQRTCDQEVADLRRQLIACQDALQQTTVELTSCQGDLREQESQRAGQEQTMSELQAELTQLQRQYTTCYAQLVEEETSVSRLRSELQQVRSQREQLASQVQEQSSKTQRQQAQLTENHVTVTAIAQQEVPVSSREETLLRLTTELRSAQERLSATQEELSRQGQEVRCKGQEAEVLQQEMRGVQQLLRQKEEELKVEKHRNTQLCLEKDGLLTQSAVARVTLRAVFQCESQRVSLHRLRGEVERWQQETRDQRENREEEVRQLKEELQEAQSRLLQQRSRLERLGRELETAHRQQREEEEEALQREAALHAQEAELTRVKASLLEARAQASEADARLQPLSESLELCRHKYQACVGKLAQLEATLHSQEGALKEAKAQASDRSEQALRLQAEVVALQTDIQSRQAQLRSGDEALAVLTQRLQDTRDERDVSRAHARECELVIGALRDNTAALRRQLEEQEEAVVTVQSDFSVYRATHNHSDSEYQSQLSHIQELEQALSQSQERCGQGARELSACQAELGRLKEEAYRQEEVKGNSLSEIYKLQELVKQLQAEALCEARSRQAEVSTLEHRAAGLEEQLETAHRQCGQKDKAVQKRDALLRRSEADLVRARDELRGQAAEAESQADVVRALEAELRRARKETRRRESARAALGAQLVQVQQELQETRATCRESALELARQAEKAERVQEQLAERVAEVLRSEQSQRRLQAELQNLQHRLHSTEQELHDCRDLLEQAHLGAQQDTSRLLQENCVLQEELASGKKSLGRLQEQLKDQTEAAQTLRADLAQEKLIWEQSAHNREDWRSLETERDQLKTDLKTAKNQLSERERLVTDLQERMSGLKSATLRLQVEAADGQAQLQWYKRELENRDAHVQELRHEARQRCARTLEGHSAELQAQLAHAQLWGQQQQASLQGSEEEVLLLQVELASVRESYHSVVARVEALQAQTDSAEQRLEAAAAEAEELRDALTEARSDTSRLHHESELVVTNVNQWVKEQKQTHEKLGLKIKEQSKRIVHLTAENDHLQERVETLQGQIRRLQAEADERRLDTERCKNFLVRKAADEWSGAAQPHERLPAA</sequence>
<organism evidence="3 4">
    <name type="scientific">Electrophorus voltai</name>
    <dbReference type="NCBI Taxonomy" id="2609070"/>
    <lineage>
        <taxon>Eukaryota</taxon>
        <taxon>Metazoa</taxon>
        <taxon>Chordata</taxon>
        <taxon>Craniata</taxon>
        <taxon>Vertebrata</taxon>
        <taxon>Euteleostomi</taxon>
        <taxon>Actinopterygii</taxon>
        <taxon>Neopterygii</taxon>
        <taxon>Teleostei</taxon>
        <taxon>Ostariophysi</taxon>
        <taxon>Gymnotiformes</taxon>
        <taxon>Gymnotoidei</taxon>
        <taxon>Gymnotidae</taxon>
        <taxon>Electrophorus</taxon>
    </lineage>
</organism>
<evidence type="ECO:0000256" key="2">
    <source>
        <dbReference type="SAM" id="MobiDB-lite"/>
    </source>
</evidence>
<gene>
    <name evidence="3" type="ORF">P4O66_006688</name>
</gene>
<evidence type="ECO:0000313" key="4">
    <source>
        <dbReference type="Proteomes" id="UP001239994"/>
    </source>
</evidence>
<feature type="non-terminal residue" evidence="3">
    <location>
        <position position="1166"/>
    </location>
</feature>
<dbReference type="Proteomes" id="UP001239994">
    <property type="component" value="Unassembled WGS sequence"/>
</dbReference>
<dbReference type="EMBL" id="JAROKS010000012">
    <property type="protein sequence ID" value="KAK1799100.1"/>
    <property type="molecule type" value="Genomic_DNA"/>
</dbReference>
<keyword evidence="4" id="KW-1185">Reference proteome</keyword>
<feature type="coiled-coil region" evidence="1">
    <location>
        <begin position="1029"/>
        <end position="1063"/>
    </location>
</feature>
<feature type="coiled-coil region" evidence="1">
    <location>
        <begin position="316"/>
        <end position="417"/>
    </location>
</feature>
<evidence type="ECO:0000313" key="3">
    <source>
        <dbReference type="EMBL" id="KAK1799100.1"/>
    </source>
</evidence>
<dbReference type="PANTHER" id="PTHR18881">
    <property type="entry name" value="POLYAMINE-MODULATED FACTOR 1-BINDING PROTEIN 1-RELATED"/>
    <property type="match status" value="1"/>
</dbReference>
<evidence type="ECO:0008006" key="5">
    <source>
        <dbReference type="Google" id="ProtNLM"/>
    </source>
</evidence>
<feature type="coiled-coil region" evidence="1">
    <location>
        <begin position="530"/>
        <end position="599"/>
    </location>
</feature>
<dbReference type="AlphaFoldDB" id="A0AAD8ZKB5"/>
<feature type="coiled-coil region" evidence="1">
    <location>
        <begin position="69"/>
        <end position="288"/>
    </location>
</feature>
<dbReference type="InterPro" id="IPR037391">
    <property type="entry name" value="PMF1-bd"/>
</dbReference>
<dbReference type="PANTHER" id="PTHR18881:SF2">
    <property type="entry name" value="POLYAMINE-MODULATED FACTOR 1-BINDING PROTEIN 1"/>
    <property type="match status" value="1"/>
</dbReference>
<name>A0AAD8ZKB5_9TELE</name>
<protein>
    <recommendedName>
        <fullName evidence="5">Polyamine-modulated factor 1-binding protein 1</fullName>
    </recommendedName>
</protein>
<feature type="coiled-coil region" evidence="1">
    <location>
        <begin position="853"/>
        <end position="925"/>
    </location>
</feature>
<reference evidence="3" key="1">
    <citation type="submission" date="2023-03" db="EMBL/GenBank/DDBJ databases">
        <title>Electrophorus voltai genome.</title>
        <authorList>
            <person name="Bian C."/>
        </authorList>
    </citation>
    <scope>NUCLEOTIDE SEQUENCE</scope>
    <source>
        <strain evidence="3">CB-2022</strain>
        <tissue evidence="3">Muscle</tissue>
    </source>
</reference>
<dbReference type="GO" id="GO:0007283">
    <property type="term" value="P:spermatogenesis"/>
    <property type="evidence" value="ECO:0007669"/>
    <property type="project" value="TreeGrafter"/>
</dbReference>
<feature type="region of interest" description="Disordered" evidence="2">
    <location>
        <begin position="1"/>
        <end position="36"/>
    </location>
</feature>
<evidence type="ECO:0000256" key="1">
    <source>
        <dbReference type="SAM" id="Coils"/>
    </source>
</evidence>
<feature type="coiled-coil region" evidence="1">
    <location>
        <begin position="646"/>
        <end position="820"/>
    </location>
</feature>
<proteinExistence type="predicted"/>
<keyword evidence="1" id="KW-0175">Coiled coil</keyword>